<evidence type="ECO:0000313" key="1">
    <source>
        <dbReference type="EMBL" id="WUQ11276.1"/>
    </source>
</evidence>
<keyword evidence="2" id="KW-1185">Reference proteome</keyword>
<protein>
    <recommendedName>
        <fullName evidence="3">Transposase</fullName>
    </recommendedName>
</protein>
<gene>
    <name evidence="1" type="ORF">OG517_07450</name>
</gene>
<accession>A0ABZ1T853</accession>
<name>A0ABZ1T853_STRVG</name>
<sequence>MDAIDLIQHYLDQPLKEGAFFDPAESVPLAGVVPEQWRAAVVDDKSATTSPTLECARRFTRGCRW</sequence>
<evidence type="ECO:0000313" key="2">
    <source>
        <dbReference type="Proteomes" id="UP001432039"/>
    </source>
</evidence>
<dbReference type="RefSeq" id="WP_328960780.1">
    <property type="nucleotide sequence ID" value="NZ_CP108090.1"/>
</dbReference>
<proteinExistence type="predicted"/>
<reference evidence="1" key="1">
    <citation type="submission" date="2022-10" db="EMBL/GenBank/DDBJ databases">
        <title>The complete genomes of actinobacterial strains from the NBC collection.</title>
        <authorList>
            <person name="Joergensen T.S."/>
            <person name="Alvarez Arevalo M."/>
            <person name="Sterndorff E.B."/>
            <person name="Faurdal D."/>
            <person name="Vuksanovic O."/>
            <person name="Mourched A.-S."/>
            <person name="Charusanti P."/>
            <person name="Shaw S."/>
            <person name="Blin K."/>
            <person name="Weber T."/>
        </authorList>
    </citation>
    <scope>NUCLEOTIDE SEQUENCE</scope>
    <source>
        <strain evidence="1">NBC_00248</strain>
    </source>
</reference>
<dbReference type="EMBL" id="CP108090">
    <property type="protein sequence ID" value="WUQ11276.1"/>
    <property type="molecule type" value="Genomic_DNA"/>
</dbReference>
<evidence type="ECO:0008006" key="3">
    <source>
        <dbReference type="Google" id="ProtNLM"/>
    </source>
</evidence>
<dbReference type="Proteomes" id="UP001432039">
    <property type="component" value="Chromosome"/>
</dbReference>
<organism evidence="1 2">
    <name type="scientific">Streptomyces virginiae</name>
    <name type="common">Streptomyces cinnamonensis</name>
    <dbReference type="NCBI Taxonomy" id="1961"/>
    <lineage>
        <taxon>Bacteria</taxon>
        <taxon>Bacillati</taxon>
        <taxon>Actinomycetota</taxon>
        <taxon>Actinomycetes</taxon>
        <taxon>Kitasatosporales</taxon>
        <taxon>Streptomycetaceae</taxon>
        <taxon>Streptomyces</taxon>
    </lineage>
</organism>